<dbReference type="InterPro" id="IPR005151">
    <property type="entry name" value="Tail-specific_protease"/>
</dbReference>
<dbReference type="GO" id="GO:0004175">
    <property type="term" value="F:endopeptidase activity"/>
    <property type="evidence" value="ECO:0007669"/>
    <property type="project" value="TreeGrafter"/>
</dbReference>
<dbReference type="GO" id="GO:0006508">
    <property type="term" value="P:proteolysis"/>
    <property type="evidence" value="ECO:0007669"/>
    <property type="project" value="InterPro"/>
</dbReference>
<dbReference type="Proteomes" id="UP000680158">
    <property type="component" value="Unassembled WGS sequence"/>
</dbReference>
<dbReference type="RefSeq" id="WP_212685457.1">
    <property type="nucleotide sequence ID" value="NZ_JAGSPM010000012.1"/>
</dbReference>
<evidence type="ECO:0000313" key="4">
    <source>
        <dbReference type="Proteomes" id="UP000680158"/>
    </source>
</evidence>
<gene>
    <name evidence="3" type="ORF">KDM92_16105</name>
</gene>
<organism evidence="3 4">
    <name type="scientific">Undibacterium baiyunense</name>
    <dbReference type="NCBI Taxonomy" id="2828731"/>
    <lineage>
        <taxon>Bacteria</taxon>
        <taxon>Pseudomonadati</taxon>
        <taxon>Pseudomonadota</taxon>
        <taxon>Betaproteobacteria</taxon>
        <taxon>Burkholderiales</taxon>
        <taxon>Oxalobacteraceae</taxon>
        <taxon>Undibacterium</taxon>
    </lineage>
</organism>
<dbReference type="PANTHER" id="PTHR32060:SF22">
    <property type="entry name" value="CARBOXYL-TERMINAL-PROCESSING PEPTIDASE 3, CHLOROPLASTIC"/>
    <property type="match status" value="1"/>
</dbReference>
<feature type="signal peptide" evidence="1">
    <location>
        <begin position="1"/>
        <end position="23"/>
    </location>
</feature>
<feature type="chain" id="PRO_5037368898" description="Tail specific protease domain-containing protein" evidence="1">
    <location>
        <begin position="24"/>
        <end position="669"/>
    </location>
</feature>
<dbReference type="PANTHER" id="PTHR32060">
    <property type="entry name" value="TAIL-SPECIFIC PROTEASE"/>
    <property type="match status" value="1"/>
</dbReference>
<dbReference type="Pfam" id="PF03572">
    <property type="entry name" value="Peptidase_S41"/>
    <property type="match status" value="1"/>
</dbReference>
<dbReference type="SUPFAM" id="SSF52096">
    <property type="entry name" value="ClpP/crotonase"/>
    <property type="match status" value="1"/>
</dbReference>
<dbReference type="Gene3D" id="3.90.226.10">
    <property type="entry name" value="2-enoyl-CoA Hydratase, Chain A, domain 1"/>
    <property type="match status" value="1"/>
</dbReference>
<accession>A0A941DIC3</accession>
<evidence type="ECO:0000313" key="3">
    <source>
        <dbReference type="EMBL" id="MBR7748110.1"/>
    </source>
</evidence>
<sequence>MQVKHHFQLAILSLSIATGFAQAEIKTNYLSNVRPLIKFNELTRSEKLLLAQQSQLVLRDLYVNRYQKNEYYGTNPNFSGHVDPAAKVQAVVNSIDSLSTTDLHKNLSQIFVSQRDLHLNYNFPLPHAAFISFLPFNFTRTASPTNQNEVRISSIYGVFFDVFFPDQRKPQIGDLVLEYDGLPIKQAVDKEVINGNGANLYAGFSRALQTMTFTSQASSLPPAKDRISLKLKSAQTGEEYSITIPWMSQYDDADLSPTTSAANTGKTMNMASAIQALAMSNEPFQERYNQFLEKNLNQDQGAFAKQATTEPSIKWAIVNRGTKKLGYISIGSFVPSRVNDNGALAIIANLLRNQLAATDALVVDVRNNGGGSIVYADKLPQMFMPGNATTNSARLLNTALNFNFLNQDIFKQYWPNWVQLITDARNTNNRYSKTGVFTTAPDANSMGQMYYKPVGVLANARSYSATDLFTCAMQDNGAATVFGEDPKTGAGGANVLEHAFFNAFAPAIFPILPGGVSMRVSWRQSIRSGYNNGTMIEDHGCNASVQVPRQLSDLSNGDQTQFDKIADTLLAKPAPKSLHRFLTPVGNILSIPASTRSFNLEVANTEHVKVYVNNVLLKSHYVGVYGNPRTVTLNLPVKALGDQYQIAFVGTDAGHTPLWNTKRMVSVTN</sequence>
<name>A0A941DIC3_9BURK</name>
<evidence type="ECO:0000259" key="2">
    <source>
        <dbReference type="Pfam" id="PF03572"/>
    </source>
</evidence>
<comment type="caution">
    <text evidence="3">The sequence shown here is derived from an EMBL/GenBank/DDBJ whole genome shotgun (WGS) entry which is preliminary data.</text>
</comment>
<evidence type="ECO:0000256" key="1">
    <source>
        <dbReference type="SAM" id="SignalP"/>
    </source>
</evidence>
<dbReference type="InterPro" id="IPR029045">
    <property type="entry name" value="ClpP/crotonase-like_dom_sf"/>
</dbReference>
<reference evidence="3 4" key="1">
    <citation type="submission" date="2021-04" db="EMBL/GenBank/DDBJ databases">
        <title>novel species isolated from subtropical streams in China.</title>
        <authorList>
            <person name="Lu H."/>
        </authorList>
    </citation>
    <scope>NUCLEOTIDE SEQUENCE [LARGE SCALE GENOMIC DNA]</scope>
    <source>
        <strain evidence="3 4">BYS107W</strain>
    </source>
</reference>
<proteinExistence type="predicted"/>
<feature type="domain" description="Tail specific protease" evidence="2">
    <location>
        <begin position="324"/>
        <end position="494"/>
    </location>
</feature>
<keyword evidence="1" id="KW-0732">Signal</keyword>
<keyword evidence="4" id="KW-1185">Reference proteome</keyword>
<dbReference type="AlphaFoldDB" id="A0A941DIC3"/>
<dbReference type="GO" id="GO:0008236">
    <property type="term" value="F:serine-type peptidase activity"/>
    <property type="evidence" value="ECO:0007669"/>
    <property type="project" value="InterPro"/>
</dbReference>
<protein>
    <recommendedName>
        <fullName evidence="2">Tail specific protease domain-containing protein</fullName>
    </recommendedName>
</protein>
<dbReference type="EMBL" id="JAGSPM010000012">
    <property type="protein sequence ID" value="MBR7748110.1"/>
    <property type="molecule type" value="Genomic_DNA"/>
</dbReference>